<dbReference type="Proteomes" id="UP000478064">
    <property type="component" value="Unassembled WGS sequence"/>
</dbReference>
<evidence type="ECO:0000313" key="1">
    <source>
        <dbReference type="EMBL" id="MQU08609.1"/>
    </source>
</evidence>
<comment type="caution">
    <text evidence="1">The sequence shown here is derived from an EMBL/GenBank/DDBJ whole genome shotgun (WGS) entry which is preliminary data.</text>
</comment>
<dbReference type="RefSeq" id="WP_153375424.1">
    <property type="nucleotide sequence ID" value="NZ_WIVU01000068.1"/>
</dbReference>
<dbReference type="AlphaFoldDB" id="A0A6L5HZ24"/>
<evidence type="ECO:0000313" key="2">
    <source>
        <dbReference type="Proteomes" id="UP000478064"/>
    </source>
</evidence>
<reference evidence="1 2" key="1">
    <citation type="submission" date="2019-10" db="EMBL/GenBank/DDBJ databases">
        <title>Evaluation of single-gene subtyping targets for Pseudomonas.</title>
        <authorList>
            <person name="Reichler S.J."/>
            <person name="Orsi R.H."/>
            <person name="Wiedmann M."/>
            <person name="Martin N.H."/>
            <person name="Murphy S.I."/>
        </authorList>
    </citation>
    <scope>NUCLEOTIDE SEQUENCE [LARGE SCALE GENOMIC DNA]</scope>
    <source>
        <strain evidence="1 2">FSL R10-1637</strain>
    </source>
</reference>
<protein>
    <submittedName>
        <fullName evidence="1">HK97 gp10 family phage protein</fullName>
    </submittedName>
</protein>
<organism evidence="1 2">
    <name type="scientific">Pseudomonas helleri</name>
    <dbReference type="NCBI Taxonomy" id="1608996"/>
    <lineage>
        <taxon>Bacteria</taxon>
        <taxon>Pseudomonadati</taxon>
        <taxon>Pseudomonadota</taxon>
        <taxon>Gammaproteobacteria</taxon>
        <taxon>Pseudomonadales</taxon>
        <taxon>Pseudomonadaceae</taxon>
        <taxon>Pseudomonas</taxon>
    </lineage>
</organism>
<accession>A0A6L5HZ24</accession>
<name>A0A6L5HZ24_9PSED</name>
<dbReference type="EMBL" id="WIVU01000068">
    <property type="protein sequence ID" value="MQU08609.1"/>
    <property type="molecule type" value="Genomic_DNA"/>
</dbReference>
<gene>
    <name evidence="1" type="ORF">GHO27_23390</name>
</gene>
<sequence>MAKGWSIDPSDFMEVVEKDLTELQREIATTALQAIISGSPVDEGTYKGNHRVTVDEQTLLFDSERDDPIGTETLLEGATTIATVTGPYHNIVIQNNAPYGERLENGHSQQAPIGVYGVAFGDVVEKYGR</sequence>
<proteinExistence type="predicted"/>